<keyword evidence="1" id="KW-0812">Transmembrane</keyword>
<keyword evidence="1" id="KW-0472">Membrane</keyword>
<feature type="transmembrane region" description="Helical" evidence="1">
    <location>
        <begin position="124"/>
        <end position="147"/>
    </location>
</feature>
<protein>
    <recommendedName>
        <fullName evidence="4">DUF1129 family protein</fullName>
    </recommendedName>
</protein>
<comment type="caution">
    <text evidence="2">The sequence shown here is derived from an EMBL/GenBank/DDBJ whole genome shotgun (WGS) entry which is preliminary data.</text>
</comment>
<organism evidence="2 3">
    <name type="scientific">Staphylococcus canis</name>
    <dbReference type="NCBI Taxonomy" id="2724942"/>
    <lineage>
        <taxon>Bacteria</taxon>
        <taxon>Bacillati</taxon>
        <taxon>Bacillota</taxon>
        <taxon>Bacilli</taxon>
        <taxon>Bacillales</taxon>
        <taxon>Staphylococcaceae</taxon>
        <taxon>Staphylococcus</taxon>
    </lineage>
</organism>
<keyword evidence="1" id="KW-1133">Transmembrane helix</keyword>
<dbReference type="RefSeq" id="WP_198616791.1">
    <property type="nucleotide sequence ID" value="NZ_JABANU010000001.1"/>
</dbReference>
<evidence type="ECO:0000313" key="2">
    <source>
        <dbReference type="EMBL" id="MBI5973996.1"/>
    </source>
</evidence>
<dbReference type="EMBL" id="JABANU010000001">
    <property type="protein sequence ID" value="MBI5973996.1"/>
    <property type="molecule type" value="Genomic_DNA"/>
</dbReference>
<reference evidence="2 3" key="1">
    <citation type="submission" date="2020-04" db="EMBL/GenBank/DDBJ databases">
        <title>Staphylococcus species from domestic dog.</title>
        <authorList>
            <person name="Paterson G.K."/>
        </authorList>
    </citation>
    <scope>NUCLEOTIDE SEQUENCE [LARGE SCALE GENOMIC DNA]</scope>
    <source>
        <strain evidence="2 3">H16/1A</strain>
    </source>
</reference>
<name>A0ABS0T5H3_9STAP</name>
<evidence type="ECO:0000256" key="1">
    <source>
        <dbReference type="SAM" id="Phobius"/>
    </source>
</evidence>
<keyword evidence="3" id="KW-1185">Reference proteome</keyword>
<feature type="transmembrane region" description="Helical" evidence="1">
    <location>
        <begin position="195"/>
        <end position="213"/>
    </location>
</feature>
<feature type="transmembrane region" description="Helical" evidence="1">
    <location>
        <begin position="100"/>
        <end position="118"/>
    </location>
</feature>
<accession>A0ABS0T5H3</accession>
<dbReference type="Proteomes" id="UP000751852">
    <property type="component" value="Unassembled WGS sequence"/>
</dbReference>
<sequence length="227" mass="27205">MKSTHELMKENNVKSLRLNNTDRQIFESYMTYVRADMRVNAYDSEVVLQRILGHLLEAEDEGTHAMDFFNHDPKRHAIETIKALPNQTFKNIFRYIYQHFIFLLAVFCFLKGFLGFFIQDTRIFVYTFPITFIVGVFATFLFIWGCFKMIQLQAFNYSRWSWLFGYLLLIAMAVFMFNIFFFPQTYLQFGPYIRIHHWFFILASFLIIPIAVYRETPTKKSYGAPWK</sequence>
<feature type="transmembrane region" description="Helical" evidence="1">
    <location>
        <begin position="159"/>
        <end position="183"/>
    </location>
</feature>
<evidence type="ECO:0008006" key="4">
    <source>
        <dbReference type="Google" id="ProtNLM"/>
    </source>
</evidence>
<proteinExistence type="predicted"/>
<evidence type="ECO:0000313" key="3">
    <source>
        <dbReference type="Proteomes" id="UP000751852"/>
    </source>
</evidence>
<dbReference type="SUPFAM" id="SSF158560">
    <property type="entry name" value="BH3980-like"/>
    <property type="match status" value="1"/>
</dbReference>
<gene>
    <name evidence="2" type="ORF">HHH54_00110</name>
</gene>